<dbReference type="AlphaFoldDB" id="A0A263BWZ9"/>
<reference evidence="2 3" key="2">
    <citation type="submission" date="2017-09" db="EMBL/GenBank/DDBJ databases">
        <title>Bacillus patelloidae sp. nov., isolated from the intestinal tract of a marine limpet.</title>
        <authorList>
            <person name="Liu R."/>
            <person name="Dong C."/>
            <person name="Shao Z."/>
        </authorList>
    </citation>
    <scope>NUCLEOTIDE SEQUENCE [LARGE SCALE GENOMIC DNA]</scope>
    <source>
        <strain evidence="2 3">SA5d-4</strain>
    </source>
</reference>
<comment type="caution">
    <text evidence="2">The sequence shown here is derived from an EMBL/GenBank/DDBJ whole genome shotgun (WGS) entry which is preliminary data.</text>
</comment>
<feature type="transmembrane region" description="Helical" evidence="1">
    <location>
        <begin position="54"/>
        <end position="73"/>
    </location>
</feature>
<proteinExistence type="predicted"/>
<reference evidence="3" key="1">
    <citation type="submission" date="2017-08" db="EMBL/GenBank/DDBJ databases">
        <authorList>
            <person name="Huang Z."/>
        </authorList>
    </citation>
    <scope>NUCLEOTIDE SEQUENCE [LARGE SCALE GENOMIC DNA]</scope>
    <source>
        <strain evidence="3">SA5d-4</strain>
    </source>
</reference>
<evidence type="ECO:0000313" key="3">
    <source>
        <dbReference type="Proteomes" id="UP000217083"/>
    </source>
</evidence>
<accession>A0A263BWZ9</accession>
<keyword evidence="1" id="KW-0472">Membrane</keyword>
<dbReference type="Proteomes" id="UP000217083">
    <property type="component" value="Unassembled WGS sequence"/>
</dbReference>
<feature type="transmembrane region" description="Helical" evidence="1">
    <location>
        <begin position="93"/>
        <end position="113"/>
    </location>
</feature>
<keyword evidence="3" id="KW-1185">Reference proteome</keyword>
<gene>
    <name evidence="2" type="ORF">CIB95_00530</name>
</gene>
<protein>
    <submittedName>
        <fullName evidence="2">Uncharacterized protein</fullName>
    </submittedName>
</protein>
<feature type="transmembrane region" description="Helical" evidence="1">
    <location>
        <begin position="26"/>
        <end position="42"/>
    </location>
</feature>
<keyword evidence="1" id="KW-0812">Transmembrane</keyword>
<evidence type="ECO:0000313" key="2">
    <source>
        <dbReference type="EMBL" id="OZM58098.1"/>
    </source>
</evidence>
<organism evidence="2 3">
    <name type="scientific">Lottiidibacillus patelloidae</name>
    <dbReference type="NCBI Taxonomy" id="2670334"/>
    <lineage>
        <taxon>Bacteria</taxon>
        <taxon>Bacillati</taxon>
        <taxon>Bacillota</taxon>
        <taxon>Bacilli</taxon>
        <taxon>Bacillales</taxon>
        <taxon>Bacillaceae</taxon>
        <taxon>Lottiidibacillus</taxon>
    </lineage>
</organism>
<evidence type="ECO:0000256" key="1">
    <source>
        <dbReference type="SAM" id="Phobius"/>
    </source>
</evidence>
<feature type="transmembrane region" description="Helical" evidence="1">
    <location>
        <begin position="120"/>
        <end position="144"/>
    </location>
</feature>
<dbReference type="RefSeq" id="WP_094920447.1">
    <property type="nucleotide sequence ID" value="NZ_NPIA01000001.1"/>
</dbReference>
<feature type="transmembrane region" description="Helical" evidence="1">
    <location>
        <begin position="150"/>
        <end position="171"/>
    </location>
</feature>
<name>A0A263BWZ9_9BACI</name>
<dbReference type="EMBL" id="NPIA01000001">
    <property type="protein sequence ID" value="OZM58098.1"/>
    <property type="molecule type" value="Genomic_DNA"/>
</dbReference>
<sequence>MDNNLISLFRKIYEPISPKQFDANEWWIIFITSMVVLIIIFLHKKYRKISLSELLFIFLFNIYYASVGDYVLAVKPVDLYDTVDRNSGELFDMPLHIITYPGVLYIFLFYFLVKRPKKTTFVFICAALLTFFEWVSVEFFHLFLYKGWNLFLSFPFYAIVVYLNLAAFLYIHTRLRKEKSPS</sequence>
<keyword evidence="1" id="KW-1133">Transmembrane helix</keyword>